<organism evidence="3 4">
    <name type="scientific">Micromonospora palomenae</name>
    <dbReference type="NCBI Taxonomy" id="1461247"/>
    <lineage>
        <taxon>Bacteria</taxon>
        <taxon>Bacillati</taxon>
        <taxon>Actinomycetota</taxon>
        <taxon>Actinomycetes</taxon>
        <taxon>Micromonosporales</taxon>
        <taxon>Micromonosporaceae</taxon>
        <taxon>Micromonospora</taxon>
    </lineage>
</organism>
<dbReference type="Proteomes" id="UP000319927">
    <property type="component" value="Unassembled WGS sequence"/>
</dbReference>
<feature type="compositionally biased region" description="Polar residues" evidence="1">
    <location>
        <begin position="121"/>
        <end position="130"/>
    </location>
</feature>
<keyword evidence="4" id="KW-1185">Reference proteome</keyword>
<evidence type="ECO:0000256" key="1">
    <source>
        <dbReference type="SAM" id="MobiDB-lite"/>
    </source>
</evidence>
<name>A0A561VHC9_9ACTN</name>
<feature type="compositionally biased region" description="Basic and acidic residues" evidence="1">
    <location>
        <begin position="74"/>
        <end position="101"/>
    </location>
</feature>
<dbReference type="Gene3D" id="3.60.40.10">
    <property type="entry name" value="PPM-type phosphatase domain"/>
    <property type="match status" value="1"/>
</dbReference>
<feature type="compositionally biased region" description="Basic and acidic residues" evidence="1">
    <location>
        <begin position="204"/>
        <end position="217"/>
    </location>
</feature>
<feature type="compositionally biased region" description="Basic and acidic residues" evidence="1">
    <location>
        <begin position="155"/>
        <end position="166"/>
    </location>
</feature>
<feature type="compositionally biased region" description="Basic and acidic residues" evidence="1">
    <location>
        <begin position="1"/>
        <end position="18"/>
    </location>
</feature>
<comment type="caution">
    <text evidence="3">The sequence shown here is derived from an EMBL/GenBank/DDBJ whole genome shotgun (WGS) entry which is preliminary data.</text>
</comment>
<feature type="domain" description="PPM-type phosphatase" evidence="2">
    <location>
        <begin position="263"/>
        <end position="485"/>
    </location>
</feature>
<evidence type="ECO:0000259" key="2">
    <source>
        <dbReference type="Pfam" id="PF13672"/>
    </source>
</evidence>
<dbReference type="InterPro" id="IPR001932">
    <property type="entry name" value="PPM-type_phosphatase-like_dom"/>
</dbReference>
<dbReference type="SUPFAM" id="SSF81606">
    <property type="entry name" value="PP2C-like"/>
    <property type="match status" value="1"/>
</dbReference>
<feature type="region of interest" description="Disordered" evidence="1">
    <location>
        <begin position="1"/>
        <end position="217"/>
    </location>
</feature>
<dbReference type="AlphaFoldDB" id="A0A561VHC9"/>
<gene>
    <name evidence="3" type="ORF">FHX75_1599</name>
</gene>
<proteinExistence type="predicted"/>
<evidence type="ECO:0000313" key="3">
    <source>
        <dbReference type="EMBL" id="TWG11011.1"/>
    </source>
</evidence>
<feature type="compositionally biased region" description="Polar residues" evidence="1">
    <location>
        <begin position="45"/>
        <end position="54"/>
    </location>
</feature>
<sequence length="534" mass="57549">MWGSKRNKEQEAAEEEKIGGQPSVPAAPARERNGVDARHDAGSRQPVQMGSPWNSPLAPRPGQALVPYGGGRPGAEDRNAYPEVPAEREAMDAPVSADRDSPAPPVASRDPADSAGPTEGHPSTAQTFGSAPNVLDKGVRACRRPDAPAAAEPSELEHPPSPESRAEQALPRPPAADQADHYLGAHRSDDAPVRNASPEQPPAETDRQRPWSRHPNERWIVGDEGRQPTVRARVPHSFRSPPPDTVIDGADIGSITYRAASVRGLSHQERGEPRQDAYVVRFTRDLHWLVGCIADGVSSAKRSHEAAAAICDRITDILVDHLIENPPSDPSEWAQEARAIPWDWAVGAANGAVADLARPYLAKASKRRGEPDDLVTQKAPVPHAHARTIMSATALAFAVATEPSSDGTYRAMLANVAGDSAAFLLERDLWMPLTQIKNEGEHIFSSTVKSLPDDAQVVPKPLHLRPGQSLIMMTDGLGDPLGGATGSVSRFLGVNWRTPPDLLAFAQHLAFYRKTFTDDRTAVAIWPGPARRTR</sequence>
<evidence type="ECO:0000313" key="4">
    <source>
        <dbReference type="Proteomes" id="UP000319927"/>
    </source>
</evidence>
<protein>
    <submittedName>
        <fullName evidence="3">Serine/threonine protein phosphatase PrpC</fullName>
    </submittedName>
</protein>
<dbReference type="InterPro" id="IPR036457">
    <property type="entry name" value="PPM-type-like_dom_sf"/>
</dbReference>
<dbReference type="Pfam" id="PF13672">
    <property type="entry name" value="PP2C_2"/>
    <property type="match status" value="1"/>
</dbReference>
<feature type="compositionally biased region" description="Basic and acidic residues" evidence="1">
    <location>
        <begin position="29"/>
        <end position="42"/>
    </location>
</feature>
<dbReference type="EMBL" id="VIXA01000005">
    <property type="protein sequence ID" value="TWG11011.1"/>
    <property type="molecule type" value="Genomic_DNA"/>
</dbReference>
<feature type="compositionally biased region" description="Basic and acidic residues" evidence="1">
    <location>
        <begin position="137"/>
        <end position="146"/>
    </location>
</feature>
<reference evidence="3 4" key="1">
    <citation type="submission" date="2019-06" db="EMBL/GenBank/DDBJ databases">
        <title>Sequencing the genomes of 1000 actinobacteria strains.</title>
        <authorList>
            <person name="Klenk H.-P."/>
        </authorList>
    </citation>
    <scope>NUCLEOTIDE SEQUENCE [LARGE SCALE GENOMIC DNA]</scope>
    <source>
        <strain evidence="3 4">DSM 102131</strain>
    </source>
</reference>
<accession>A0A561VHC9</accession>